<protein>
    <submittedName>
        <fullName evidence="1">ABC transporter substrate-binding protein</fullName>
    </submittedName>
</protein>
<gene>
    <name evidence="1" type="ORF">DFK10_15995</name>
</gene>
<sequence length="289" mass="30015">MLSLAATGAYAQDSNLCGGVGANGQWLGGDEASSDLSRSADYLEQMALVLLRNEYVALFTMSEPGEVRIEAEGRGSGDTVIDLRDAAGNLVISDDDSGGNGASRAETFLDSGTYCVSLRSFDGSPLTGFVRVGRPEHAALTAGFGATSMPAGGECDLSRAAPITLGQPVTRSVDDTPFYSLVLDQPTAISLTAENPDADPVLALYDGQGNWLAENDDFDGLNSRIDMADPLAPGQYCVALRALSDSGLPITTTAKVYDPEEVMTNLYARGEAAPGNVPLDVETCLSGAA</sequence>
<proteinExistence type="predicted"/>
<dbReference type="EMBL" id="QETF01000031">
    <property type="protein sequence ID" value="PWG15620.1"/>
    <property type="molecule type" value="Genomic_DNA"/>
</dbReference>
<dbReference type="Gene3D" id="2.60.120.380">
    <property type="match status" value="2"/>
</dbReference>
<keyword evidence="2" id="KW-1185">Reference proteome</keyword>
<organism evidence="1 2">
    <name type="scientific">Salibaculum griseiflavum</name>
    <dbReference type="NCBI Taxonomy" id="1914409"/>
    <lineage>
        <taxon>Bacteria</taxon>
        <taxon>Pseudomonadati</taxon>
        <taxon>Pseudomonadota</taxon>
        <taxon>Alphaproteobacteria</taxon>
        <taxon>Rhodobacterales</taxon>
        <taxon>Roseobacteraceae</taxon>
        <taxon>Salibaculum</taxon>
    </lineage>
</organism>
<dbReference type="Proteomes" id="UP000245293">
    <property type="component" value="Unassembled WGS sequence"/>
</dbReference>
<evidence type="ECO:0000313" key="2">
    <source>
        <dbReference type="Proteomes" id="UP000245293"/>
    </source>
</evidence>
<reference evidence="2" key="1">
    <citation type="submission" date="2018-05" db="EMBL/GenBank/DDBJ databases">
        <authorList>
            <person name="Du Z."/>
            <person name="Wang X."/>
        </authorList>
    </citation>
    <scope>NUCLEOTIDE SEQUENCE [LARGE SCALE GENOMIC DNA]</scope>
    <source>
        <strain evidence="2">WDS4C29</strain>
    </source>
</reference>
<name>A0A2V1P1K1_9RHOB</name>
<dbReference type="AlphaFoldDB" id="A0A2V1P1K1"/>
<comment type="caution">
    <text evidence="1">The sequence shown here is derived from an EMBL/GenBank/DDBJ whole genome shotgun (WGS) entry which is preliminary data.</text>
</comment>
<accession>A0A2V1P1K1</accession>
<evidence type="ECO:0000313" key="1">
    <source>
        <dbReference type="EMBL" id="PWG15620.1"/>
    </source>
</evidence>